<dbReference type="InterPro" id="IPR041698">
    <property type="entry name" value="Methyltransf_25"/>
</dbReference>
<dbReference type="AlphaFoldDB" id="A0A7V6DNR4"/>
<dbReference type="SUPFAM" id="SSF53335">
    <property type="entry name" value="S-adenosyl-L-methionine-dependent methyltransferases"/>
    <property type="match status" value="1"/>
</dbReference>
<dbReference type="CDD" id="cd02440">
    <property type="entry name" value="AdoMet_MTases"/>
    <property type="match status" value="1"/>
</dbReference>
<dbReference type="EMBL" id="DTGR01000027">
    <property type="protein sequence ID" value="HHS28409.1"/>
    <property type="molecule type" value="Genomic_DNA"/>
</dbReference>
<name>A0A7V6DNR4_9BACT</name>
<keyword evidence="2 5" id="KW-0808">Transferase</keyword>
<dbReference type="Gene3D" id="3.40.50.150">
    <property type="entry name" value="Vaccinia Virus protein VP39"/>
    <property type="match status" value="1"/>
</dbReference>
<feature type="domain" description="Methyltransferase" evidence="4">
    <location>
        <begin position="76"/>
        <end position="172"/>
    </location>
</feature>
<gene>
    <name evidence="5" type="ORF">ENV52_01745</name>
</gene>
<evidence type="ECO:0000256" key="1">
    <source>
        <dbReference type="ARBA" id="ARBA00022603"/>
    </source>
</evidence>
<dbReference type="PANTHER" id="PTHR43464:SF19">
    <property type="entry name" value="UBIQUINONE BIOSYNTHESIS O-METHYLTRANSFERASE, MITOCHONDRIAL"/>
    <property type="match status" value="1"/>
</dbReference>
<accession>A0A7V6DNR4</accession>
<evidence type="ECO:0000256" key="2">
    <source>
        <dbReference type="ARBA" id="ARBA00022679"/>
    </source>
</evidence>
<dbReference type="GO" id="GO:0032259">
    <property type="term" value="P:methylation"/>
    <property type="evidence" value="ECO:0007669"/>
    <property type="project" value="UniProtKB-KW"/>
</dbReference>
<dbReference type="PANTHER" id="PTHR43464">
    <property type="entry name" value="METHYLTRANSFERASE"/>
    <property type="match status" value="1"/>
</dbReference>
<reference evidence="5" key="1">
    <citation type="journal article" date="2020" name="mSystems">
        <title>Genome- and Community-Level Interaction Insights into Carbon Utilization and Element Cycling Functions of Hydrothermarchaeota in Hydrothermal Sediment.</title>
        <authorList>
            <person name="Zhou Z."/>
            <person name="Liu Y."/>
            <person name="Xu W."/>
            <person name="Pan J."/>
            <person name="Luo Z.H."/>
            <person name="Li M."/>
        </authorList>
    </citation>
    <scope>NUCLEOTIDE SEQUENCE [LARGE SCALE GENOMIC DNA]</scope>
    <source>
        <strain evidence="5">SpSt-767</strain>
    </source>
</reference>
<sequence>MRPRIILARFLSRLGRFISSLALMVMRPDDLVEFSRQTYAGSDQVKYWTSPETLNRGLMPMEKALLEKLNLTRGKVLVLGLGGGREAIPLAKMGFAVTGVDFIPELARLAEENAAKQGVLIEARVGELTQLTLPPAAYDLVWLSDRMYSCIPTRTRRIAMLKKMHQALRPGGWFACMFYWYPTPSFSPAVEWLRKAFAYLSLGNLSYEPGDVLHGEIEFIHRFGNESDLDAEFTDGGFEVIHPYLIKPEEHRGLALLRKAG</sequence>
<dbReference type="Pfam" id="PF13649">
    <property type="entry name" value="Methyltransf_25"/>
    <property type="match status" value="1"/>
</dbReference>
<organism evidence="5">
    <name type="scientific">Desulfobacca acetoxidans</name>
    <dbReference type="NCBI Taxonomy" id="60893"/>
    <lineage>
        <taxon>Bacteria</taxon>
        <taxon>Pseudomonadati</taxon>
        <taxon>Thermodesulfobacteriota</taxon>
        <taxon>Desulfobaccia</taxon>
        <taxon>Desulfobaccales</taxon>
        <taxon>Desulfobaccaceae</taxon>
        <taxon>Desulfobacca</taxon>
    </lineage>
</organism>
<proteinExistence type="predicted"/>
<evidence type="ECO:0000256" key="3">
    <source>
        <dbReference type="ARBA" id="ARBA00022691"/>
    </source>
</evidence>
<keyword evidence="1 5" id="KW-0489">Methyltransferase</keyword>
<keyword evidence="3" id="KW-0949">S-adenosyl-L-methionine</keyword>
<evidence type="ECO:0000313" key="5">
    <source>
        <dbReference type="EMBL" id="HHS28409.1"/>
    </source>
</evidence>
<dbReference type="GO" id="GO:0008168">
    <property type="term" value="F:methyltransferase activity"/>
    <property type="evidence" value="ECO:0007669"/>
    <property type="project" value="UniProtKB-KW"/>
</dbReference>
<comment type="caution">
    <text evidence="5">The sequence shown here is derived from an EMBL/GenBank/DDBJ whole genome shotgun (WGS) entry which is preliminary data.</text>
</comment>
<evidence type="ECO:0000259" key="4">
    <source>
        <dbReference type="Pfam" id="PF13649"/>
    </source>
</evidence>
<protein>
    <submittedName>
        <fullName evidence="5">Class I SAM-dependent methyltransferase</fullName>
    </submittedName>
</protein>
<dbReference type="InterPro" id="IPR029063">
    <property type="entry name" value="SAM-dependent_MTases_sf"/>
</dbReference>